<protein>
    <submittedName>
        <fullName evidence="1">Putative o-spanin</fullName>
    </submittedName>
</protein>
<sequence length="84" mass="9353">MLLLKKLALLLLVMLTTSCTTVSPVINSGCLVFKPIYLSKSEIPQMTVESKKQILAHNLVYEKICFDGSGTINPYKTQPLKQPE</sequence>
<name>A0A5J6T7L7_9CAUD</name>
<keyword evidence="2" id="KW-1185">Reference proteome</keyword>
<dbReference type="PROSITE" id="PS51257">
    <property type="entry name" value="PROKAR_LIPOPROTEIN"/>
    <property type="match status" value="1"/>
</dbReference>
<dbReference type="Proteomes" id="UP000327513">
    <property type="component" value="Segment"/>
</dbReference>
<proteinExistence type="predicted"/>
<reference evidence="2" key="1">
    <citation type="submission" date="2019-06" db="EMBL/GenBank/DDBJ databases">
        <title>Complete genome of Proteus mirabilis phage Myduc.</title>
        <authorList>
            <person name="Tran J.S."/>
            <person name="Lessor L."/>
            <person name="O'Leary C."/>
            <person name="Bonasera R.M."/>
            <person name="Liu M."/>
        </authorList>
    </citation>
    <scope>NUCLEOTIDE SEQUENCE [LARGE SCALE GENOMIC DNA]</scope>
</reference>
<dbReference type="EMBL" id="MN098326">
    <property type="protein sequence ID" value="QFG06657.1"/>
    <property type="molecule type" value="Genomic_DNA"/>
</dbReference>
<organism evidence="1 2">
    <name type="scientific">Proteus phage Myduc</name>
    <dbReference type="NCBI Taxonomy" id="2650874"/>
    <lineage>
        <taxon>Viruses</taxon>
        <taxon>Duplodnaviria</taxon>
        <taxon>Heunggongvirae</taxon>
        <taxon>Uroviricota</taxon>
        <taxon>Caudoviricetes</taxon>
        <taxon>Chaseviridae</taxon>
        <taxon>Cleopatravirinae</taxon>
        <taxon>Myducvirus</taxon>
        <taxon>Myducvirus myduc</taxon>
    </lineage>
</organism>
<accession>A0A5J6T7L7</accession>
<evidence type="ECO:0000313" key="2">
    <source>
        <dbReference type="Proteomes" id="UP000327513"/>
    </source>
</evidence>
<evidence type="ECO:0000313" key="1">
    <source>
        <dbReference type="EMBL" id="QFG06657.1"/>
    </source>
</evidence>
<gene>
    <name evidence="1" type="ORF">CPT_Myduc_034</name>
</gene>